<dbReference type="AlphaFoldDB" id="A0A1H8KWL0"/>
<accession>A0A1H8KWL0</accession>
<dbReference type="Proteomes" id="UP000183002">
    <property type="component" value="Unassembled WGS sequence"/>
</dbReference>
<evidence type="ECO:0000313" key="2">
    <source>
        <dbReference type="Proteomes" id="UP000183002"/>
    </source>
</evidence>
<dbReference type="EMBL" id="FOCO01000036">
    <property type="protein sequence ID" value="SEN97255.1"/>
    <property type="molecule type" value="Genomic_DNA"/>
</dbReference>
<evidence type="ECO:0000313" key="1">
    <source>
        <dbReference type="EMBL" id="SEN97255.1"/>
    </source>
</evidence>
<dbReference type="STRING" id="1077947.SAMN05216227_10362"/>
<keyword evidence="2" id="KW-1185">Reference proteome</keyword>
<proteinExistence type="predicted"/>
<gene>
    <name evidence="1" type="ORF">SAMN05216227_10362</name>
</gene>
<sequence>MMMVKQALPSWVVACFMKEAMHLLQCGIAGLSVLLRSRIGHVEER</sequence>
<reference evidence="1 2" key="1">
    <citation type="submission" date="2016-10" db="EMBL/GenBank/DDBJ databases">
        <authorList>
            <person name="de Groot N.N."/>
        </authorList>
    </citation>
    <scope>NUCLEOTIDE SEQUENCE [LARGE SCALE GENOMIC DNA]</scope>
    <source>
        <strain evidence="1 2">CGMCC 1.10836</strain>
    </source>
</reference>
<protein>
    <submittedName>
        <fullName evidence="1">Uncharacterized protein</fullName>
    </submittedName>
</protein>
<name>A0A1H8KWL0_9RHOB</name>
<organism evidence="1 2">
    <name type="scientific">Pseudorhodobacter antarcticus</name>
    <dbReference type="NCBI Taxonomy" id="1077947"/>
    <lineage>
        <taxon>Bacteria</taxon>
        <taxon>Pseudomonadati</taxon>
        <taxon>Pseudomonadota</taxon>
        <taxon>Alphaproteobacteria</taxon>
        <taxon>Rhodobacterales</taxon>
        <taxon>Paracoccaceae</taxon>
        <taxon>Pseudorhodobacter</taxon>
    </lineage>
</organism>